<dbReference type="InterPro" id="IPR001915">
    <property type="entry name" value="Peptidase_M48"/>
</dbReference>
<evidence type="ECO:0000256" key="1">
    <source>
        <dbReference type="ARBA" id="ARBA00004477"/>
    </source>
</evidence>
<feature type="binding site" evidence="12">
    <location>
        <position position="280"/>
    </location>
    <ligand>
        <name>Zn(2+)</name>
        <dbReference type="ChEBI" id="CHEBI:29105"/>
        <note>catalytic</note>
    </ligand>
</feature>
<feature type="transmembrane region" description="Helical" evidence="14">
    <location>
        <begin position="149"/>
        <end position="167"/>
    </location>
</feature>
<evidence type="ECO:0000256" key="2">
    <source>
        <dbReference type="ARBA" id="ARBA00022670"/>
    </source>
</evidence>
<accession>A0A2U1SSQ4</accession>
<keyword evidence="7 12" id="KW-0862">Zinc</keyword>
<feature type="transmembrane region" description="Helical" evidence="14">
    <location>
        <begin position="93"/>
        <end position="111"/>
    </location>
</feature>
<reference evidence="17 18" key="1">
    <citation type="journal article" date="2018" name="Appl. Microbiol. Biotechnol.">
        <title>Co-cultivation of the strictly anaerobic methanogen Methanosarcina barkeri with aerobic methanotrophs in an oxygen-limited membrane bioreactor.</title>
        <authorList>
            <person name="In 't Zandt M.H."/>
            <person name="van den Bosch T.J.M."/>
            <person name="Rijkers R."/>
            <person name="van Kessel M.A.H.J."/>
            <person name="Jetten M.S.M."/>
            <person name="Welte C.U."/>
        </authorList>
    </citation>
    <scope>NUCLEOTIDE SEQUENCE [LARGE SCALE GENOMIC DNA]</scope>
    <source>
        <strain evidence="17 18">DSM 17706</strain>
    </source>
</reference>
<keyword evidence="18" id="KW-1185">Reference proteome</keyword>
<name>A0A2U1SSQ4_METSR</name>
<evidence type="ECO:0000256" key="4">
    <source>
        <dbReference type="ARBA" id="ARBA00022723"/>
    </source>
</evidence>
<feature type="binding site" evidence="12">
    <location>
        <position position="276"/>
    </location>
    <ligand>
        <name>Zn(2+)</name>
        <dbReference type="ChEBI" id="CHEBI:29105"/>
        <note>catalytic</note>
    </ligand>
</feature>
<dbReference type="GO" id="GO:0046872">
    <property type="term" value="F:metal ion binding"/>
    <property type="evidence" value="ECO:0007669"/>
    <property type="project" value="UniProtKB-KW"/>
</dbReference>
<evidence type="ECO:0000256" key="14">
    <source>
        <dbReference type="SAM" id="Phobius"/>
    </source>
</evidence>
<evidence type="ECO:0000259" key="16">
    <source>
        <dbReference type="Pfam" id="PF16491"/>
    </source>
</evidence>
<protein>
    <submittedName>
        <fullName evidence="17">Peptidase M48</fullName>
    </submittedName>
</protein>
<sequence>MSFVAAVVYFALLASAGLGVYLKARQSRAASADRETPPTEFAAAVTMEEHRRAADYTVARMRLSVGETLIDAAISVAWLALMLGPLYALLAQFIAPGLTLSVAVVVTVAIVDHLLRLPLSLVETFGLEARFGFNRTKPSMFLLDEAKGAALWLLFFIPLLYGLFFAARFSPDYWWLAGFVAAMALLLAMTVIYPSVIAPMFNQFTPLEDAALKARMEELLARCGFQSGGLFVMDASTRSTHGNAYFSGFGKAKRIVFFDTLLRKHSADEILAILAHELGHYKFGHVRQRIFQAAGFLFIGFAALHLAFERGLGGVFGLPNDPGIILVIALTAAAPILHLLSPLTNFLSRRAEFEADGFAKSIYGKEPMVSAITKLSRDNLATLTPDRLYALFYYSHPPAPIRIAALQEARGA</sequence>
<keyword evidence="10 14" id="KW-0472">Membrane</keyword>
<feature type="transmembrane region" description="Helical" evidence="14">
    <location>
        <begin position="323"/>
        <end position="340"/>
    </location>
</feature>
<dbReference type="RefSeq" id="WP_108916686.1">
    <property type="nucleotide sequence ID" value="NZ_BGJY01000003.1"/>
</dbReference>
<evidence type="ECO:0000256" key="7">
    <source>
        <dbReference type="ARBA" id="ARBA00022833"/>
    </source>
</evidence>
<evidence type="ECO:0000256" key="9">
    <source>
        <dbReference type="ARBA" id="ARBA00023049"/>
    </source>
</evidence>
<evidence type="ECO:0000256" key="3">
    <source>
        <dbReference type="ARBA" id="ARBA00022692"/>
    </source>
</evidence>
<comment type="similarity">
    <text evidence="13">Belongs to the peptidase M48 family.</text>
</comment>
<feature type="binding site" evidence="12">
    <location>
        <position position="352"/>
    </location>
    <ligand>
        <name>Zn(2+)</name>
        <dbReference type="ChEBI" id="CHEBI:29105"/>
        <note>catalytic</note>
    </ligand>
</feature>
<keyword evidence="3 14" id="KW-0812">Transmembrane</keyword>
<comment type="subcellular location">
    <subcellularLocation>
        <location evidence="1">Endoplasmic reticulum membrane</location>
        <topology evidence="1">Multi-pass membrane protein</topology>
    </subcellularLocation>
</comment>
<dbReference type="Proteomes" id="UP000245137">
    <property type="component" value="Unassembled WGS sequence"/>
</dbReference>
<organism evidence="17 18">
    <name type="scientific">Methylosinus sporium</name>
    <dbReference type="NCBI Taxonomy" id="428"/>
    <lineage>
        <taxon>Bacteria</taxon>
        <taxon>Pseudomonadati</taxon>
        <taxon>Pseudomonadota</taxon>
        <taxon>Alphaproteobacteria</taxon>
        <taxon>Hyphomicrobiales</taxon>
        <taxon>Methylocystaceae</taxon>
        <taxon>Methylosinus</taxon>
    </lineage>
</organism>
<keyword evidence="5 13" id="KW-0378">Hydrolase</keyword>
<keyword evidence="4 12" id="KW-0479">Metal-binding</keyword>
<gene>
    <name evidence="17" type="ORF">C5689_07375</name>
</gene>
<dbReference type="InterPro" id="IPR032456">
    <property type="entry name" value="Peptidase_M48_N"/>
</dbReference>
<evidence type="ECO:0000256" key="8">
    <source>
        <dbReference type="ARBA" id="ARBA00022989"/>
    </source>
</evidence>
<evidence type="ECO:0000256" key="10">
    <source>
        <dbReference type="ARBA" id="ARBA00023136"/>
    </source>
</evidence>
<feature type="transmembrane region" description="Helical" evidence="14">
    <location>
        <begin position="6"/>
        <end position="24"/>
    </location>
</feature>
<evidence type="ECO:0000313" key="17">
    <source>
        <dbReference type="EMBL" id="PWB94603.1"/>
    </source>
</evidence>
<feature type="active site" evidence="11">
    <location>
        <position position="277"/>
    </location>
</feature>
<keyword evidence="6" id="KW-0256">Endoplasmic reticulum</keyword>
<evidence type="ECO:0000256" key="12">
    <source>
        <dbReference type="PIRSR" id="PIRSR627057-2"/>
    </source>
</evidence>
<evidence type="ECO:0000313" key="18">
    <source>
        <dbReference type="Proteomes" id="UP000245137"/>
    </source>
</evidence>
<evidence type="ECO:0000256" key="5">
    <source>
        <dbReference type="ARBA" id="ARBA00022801"/>
    </source>
</evidence>
<dbReference type="PANTHER" id="PTHR10120">
    <property type="entry name" value="CAAX PRENYL PROTEASE 1"/>
    <property type="match status" value="1"/>
</dbReference>
<dbReference type="FunFam" id="3.30.2010.10:FF:000002">
    <property type="entry name" value="CAAX prenyl protease"/>
    <property type="match status" value="1"/>
</dbReference>
<dbReference type="InterPro" id="IPR027057">
    <property type="entry name" value="CAXX_Prtase_1"/>
</dbReference>
<dbReference type="Gene3D" id="3.30.2010.10">
    <property type="entry name" value="Metalloproteases ('zincins'), catalytic domain"/>
    <property type="match status" value="1"/>
</dbReference>
<proteinExistence type="inferred from homology"/>
<keyword evidence="8 14" id="KW-1133">Transmembrane helix</keyword>
<dbReference type="GO" id="GO:0071586">
    <property type="term" value="P:CAAX-box protein processing"/>
    <property type="evidence" value="ECO:0007669"/>
    <property type="project" value="InterPro"/>
</dbReference>
<keyword evidence="2 13" id="KW-0645">Protease</keyword>
<evidence type="ECO:0000256" key="6">
    <source>
        <dbReference type="ARBA" id="ARBA00022824"/>
    </source>
</evidence>
<dbReference type="EMBL" id="PUIV01000007">
    <property type="protein sequence ID" value="PWB94603.1"/>
    <property type="molecule type" value="Genomic_DNA"/>
</dbReference>
<feature type="transmembrane region" description="Helical" evidence="14">
    <location>
        <begin position="173"/>
        <end position="193"/>
    </location>
</feature>
<dbReference type="AlphaFoldDB" id="A0A2U1SSQ4"/>
<comment type="cofactor">
    <cofactor evidence="12 13">
        <name>Zn(2+)</name>
        <dbReference type="ChEBI" id="CHEBI:29105"/>
    </cofactor>
    <text evidence="12 13">Binds 1 zinc ion per subunit.</text>
</comment>
<dbReference type="GO" id="GO:0004222">
    <property type="term" value="F:metalloendopeptidase activity"/>
    <property type="evidence" value="ECO:0007669"/>
    <property type="project" value="InterPro"/>
</dbReference>
<comment type="caution">
    <text evidence="17">The sequence shown here is derived from an EMBL/GenBank/DDBJ whole genome shotgun (WGS) entry which is preliminary data.</text>
</comment>
<dbReference type="Pfam" id="PF16491">
    <property type="entry name" value="Peptidase_M48_N"/>
    <property type="match status" value="1"/>
</dbReference>
<feature type="active site" description="Proton donor" evidence="11">
    <location>
        <position position="356"/>
    </location>
</feature>
<dbReference type="Pfam" id="PF01435">
    <property type="entry name" value="Peptidase_M48"/>
    <property type="match status" value="1"/>
</dbReference>
<feature type="transmembrane region" description="Helical" evidence="14">
    <location>
        <begin position="69"/>
        <end position="87"/>
    </location>
</feature>
<evidence type="ECO:0000259" key="15">
    <source>
        <dbReference type="Pfam" id="PF01435"/>
    </source>
</evidence>
<dbReference type="OrthoDB" id="15218at2"/>
<evidence type="ECO:0000256" key="13">
    <source>
        <dbReference type="RuleBase" id="RU003983"/>
    </source>
</evidence>
<dbReference type="CDD" id="cd07343">
    <property type="entry name" value="M48A_Zmpste24p_like"/>
    <property type="match status" value="1"/>
</dbReference>
<keyword evidence="9 13" id="KW-0482">Metalloprotease</keyword>
<evidence type="ECO:0000256" key="11">
    <source>
        <dbReference type="PIRSR" id="PIRSR627057-1"/>
    </source>
</evidence>
<feature type="domain" description="CAAX prenyl protease 1 N-terminal" evidence="16">
    <location>
        <begin position="28"/>
        <end position="203"/>
    </location>
</feature>
<feature type="transmembrane region" description="Helical" evidence="14">
    <location>
        <begin position="290"/>
        <end position="308"/>
    </location>
</feature>
<feature type="domain" description="Peptidase M48" evidence="15">
    <location>
        <begin position="206"/>
        <end position="408"/>
    </location>
</feature>